<keyword evidence="2" id="KW-0812">Transmembrane</keyword>
<dbReference type="Proteomes" id="UP000271339">
    <property type="component" value="Unassembled WGS sequence"/>
</dbReference>
<comment type="caution">
    <text evidence="4">The sequence shown here is derived from an EMBL/GenBank/DDBJ whole genome shotgun (WGS) entry which is preliminary data.</text>
</comment>
<accession>A0A3L9Y983</accession>
<dbReference type="SUPFAM" id="SSF46894">
    <property type="entry name" value="C-terminal effector domain of the bipartite response regulators"/>
    <property type="match status" value="1"/>
</dbReference>
<dbReference type="InterPro" id="IPR016032">
    <property type="entry name" value="Sig_transdc_resp-reg_C-effctor"/>
</dbReference>
<evidence type="ECO:0000313" key="5">
    <source>
        <dbReference type="Proteomes" id="UP000271339"/>
    </source>
</evidence>
<sequence>MKFKFLLFFVWQLTFFNVCAQRDVTIVQKHLDSSAAHVENNIDLSRIYLDSISNPSEATLGKKIAQYFFLKAKLHNEDYDNTGTIQNYMKSLKYAEKYKNYQLAAKSSGEISSKFYLLKKDSLADLYYEKAKSYYIKIDDEFGLLDLMQFPAYAKYVNFEMEESIALISNDLQAYKAVEDDKTYYCFAIYLLASNHLHLGNIDKAHEFYTIYQSLKGNKYLEDSYHLHYDNAIKSCFAEYYIENENLDSIKYYLDGIYLKSGSKDINVQKSLYNHYIKYYQLKGNADREKMYQDSLDLFNKNVLDNSFSSSLEGIEELSHTNLELNKELTIKANNKKYFFLLITGVVVLGILLLIYFKKIKKKEIILTDLEENYSNIKAKQEKLVVKNIELEEFLTALRKEIKRISSIESVSEQRKSIDKLYREIHIDHTNFVNSDDHFKLISTINEDFFLKIEKDYSQLDNLEVLICYYLYTGFKSKEIAVFADRSIRAIENKRYRISKKLGVDSNKESLKEFLDTTFKM</sequence>
<keyword evidence="2" id="KW-1133">Transmembrane helix</keyword>
<dbReference type="EMBL" id="REFC01000015">
    <property type="protein sequence ID" value="RMA57261.1"/>
    <property type="molecule type" value="Genomic_DNA"/>
</dbReference>
<name>A0A3L9Y983_9FLAO</name>
<proteinExistence type="predicted"/>
<feature type="coiled-coil region" evidence="1">
    <location>
        <begin position="360"/>
        <end position="387"/>
    </location>
</feature>
<feature type="chain" id="PRO_5018017338" evidence="3">
    <location>
        <begin position="21"/>
        <end position="521"/>
    </location>
</feature>
<dbReference type="AlphaFoldDB" id="A0A3L9Y983"/>
<evidence type="ECO:0000313" key="4">
    <source>
        <dbReference type="EMBL" id="RMA57261.1"/>
    </source>
</evidence>
<keyword evidence="1" id="KW-0175">Coiled coil</keyword>
<evidence type="ECO:0000256" key="1">
    <source>
        <dbReference type="SAM" id="Coils"/>
    </source>
</evidence>
<evidence type="ECO:0000256" key="2">
    <source>
        <dbReference type="SAM" id="Phobius"/>
    </source>
</evidence>
<dbReference type="GO" id="GO:0003677">
    <property type="term" value="F:DNA binding"/>
    <property type="evidence" value="ECO:0007669"/>
    <property type="project" value="InterPro"/>
</dbReference>
<organism evidence="4 5">
    <name type="scientific">Ulvibacter antarcticus</name>
    <dbReference type="NCBI Taxonomy" id="442714"/>
    <lineage>
        <taxon>Bacteria</taxon>
        <taxon>Pseudomonadati</taxon>
        <taxon>Bacteroidota</taxon>
        <taxon>Flavobacteriia</taxon>
        <taxon>Flavobacteriales</taxon>
        <taxon>Flavobacteriaceae</taxon>
        <taxon>Ulvibacter</taxon>
    </lineage>
</organism>
<dbReference type="OrthoDB" id="1454352at2"/>
<gene>
    <name evidence="4" type="ORF">BXY75_3148</name>
</gene>
<keyword evidence="2" id="KW-0472">Membrane</keyword>
<keyword evidence="3" id="KW-0732">Signal</keyword>
<feature type="transmembrane region" description="Helical" evidence="2">
    <location>
        <begin position="338"/>
        <end position="357"/>
    </location>
</feature>
<evidence type="ECO:0000256" key="3">
    <source>
        <dbReference type="SAM" id="SignalP"/>
    </source>
</evidence>
<reference evidence="4 5" key="1">
    <citation type="submission" date="2018-10" db="EMBL/GenBank/DDBJ databases">
        <title>Genomic Encyclopedia of Archaeal and Bacterial Type Strains, Phase II (KMG-II): from individual species to whole genera.</title>
        <authorList>
            <person name="Goeker M."/>
        </authorList>
    </citation>
    <scope>NUCLEOTIDE SEQUENCE [LARGE SCALE GENOMIC DNA]</scope>
    <source>
        <strain evidence="4 5">DSM 23424</strain>
    </source>
</reference>
<dbReference type="GO" id="GO:0006355">
    <property type="term" value="P:regulation of DNA-templated transcription"/>
    <property type="evidence" value="ECO:0007669"/>
    <property type="project" value="InterPro"/>
</dbReference>
<feature type="signal peptide" evidence="3">
    <location>
        <begin position="1"/>
        <end position="20"/>
    </location>
</feature>
<keyword evidence="5" id="KW-1185">Reference proteome</keyword>
<protein>
    <submittedName>
        <fullName evidence="4">Regulatory LuxR family protein</fullName>
    </submittedName>
</protein>
<dbReference type="RefSeq" id="WP_121908676.1">
    <property type="nucleotide sequence ID" value="NZ_REFC01000015.1"/>
</dbReference>